<dbReference type="Gene3D" id="3.40.50.11900">
    <property type="match status" value="1"/>
</dbReference>
<reference evidence="1 2" key="1">
    <citation type="submission" date="2017-06" db="EMBL/GenBank/DDBJ databases">
        <title>Draft Genome Sequence of Natranaerobius trueperi halophilic, alkalithermophilic bacteria from soda lakes.</title>
        <authorList>
            <person name="Zhao B."/>
        </authorList>
    </citation>
    <scope>NUCLEOTIDE SEQUENCE [LARGE SCALE GENOMIC DNA]</scope>
    <source>
        <strain evidence="1 2">DSM 18760</strain>
    </source>
</reference>
<name>A0A226BZY4_9FIRM</name>
<dbReference type="PANTHER" id="PTHR32329:SF2">
    <property type="entry name" value="BIFUNCTIONAL PROTEIN [INCLUDES 2-HYDROXYACYL-COA DEHYDRATASE (N-TER) AND ITS ACTIVATOR DOMAIN (C_TERM)"/>
    <property type="match status" value="1"/>
</dbReference>
<protein>
    <submittedName>
        <fullName evidence="1">CoA protein activase</fullName>
    </submittedName>
</protein>
<sequence length="356" mass="40552">MGNLSLALNSLFKSLGLQTISPPPITKKTMDIGTKYSPEFACLPLKINMGNYIEALELGADTIIMLGGQGPCRFGYYAQIQRRILTELGYNFEMIIIESPEDNARELASQLKKVGNYNSWKHVLTALYLTFNKLKVIDELDKKMNEVRPTTDKKDQLNKIYKDIQNEIFLTTSNKELNDIYKEMNFELNKLKNKEIDPIKIAIIGDIYIMTEHQVNMNIEKKLGELGAYVERTIFLSDWILNKVFLEKFGVNRNKPIYKESQPFLNNFVGGHGRESVGQAVLKAKHGFDGLVHMMPFTCTPEIVAQNILPHVSNTYDISLLTIIIDENTGEAGLVTRLEAFYDLLERKRESSKIIS</sequence>
<proteinExistence type="predicted"/>
<evidence type="ECO:0000313" key="2">
    <source>
        <dbReference type="Proteomes" id="UP000214588"/>
    </source>
</evidence>
<dbReference type="Proteomes" id="UP000214588">
    <property type="component" value="Unassembled WGS sequence"/>
</dbReference>
<organism evidence="1 2">
    <name type="scientific">Natranaerobius trueperi</name>
    <dbReference type="NCBI Taxonomy" id="759412"/>
    <lineage>
        <taxon>Bacteria</taxon>
        <taxon>Bacillati</taxon>
        <taxon>Bacillota</taxon>
        <taxon>Clostridia</taxon>
        <taxon>Natranaerobiales</taxon>
        <taxon>Natranaerobiaceae</taxon>
        <taxon>Natranaerobius</taxon>
    </lineage>
</organism>
<dbReference type="PANTHER" id="PTHR32329">
    <property type="entry name" value="BIFUNCTIONAL PROTEIN [INCLUDES 2-HYDROXYACYL-COA DEHYDRATASE (N-TER) AND ITS ACTIVATOR DOMAIN (C_TERM)-RELATED"/>
    <property type="match status" value="1"/>
</dbReference>
<gene>
    <name evidence="1" type="ORF">CDO51_03620</name>
</gene>
<comment type="caution">
    <text evidence="1">The sequence shown here is derived from an EMBL/GenBank/DDBJ whole genome shotgun (WGS) entry which is preliminary data.</text>
</comment>
<dbReference type="EMBL" id="NIQC01000005">
    <property type="protein sequence ID" value="OWZ84362.1"/>
    <property type="molecule type" value="Genomic_DNA"/>
</dbReference>
<evidence type="ECO:0000313" key="1">
    <source>
        <dbReference type="EMBL" id="OWZ84362.1"/>
    </source>
</evidence>
<dbReference type="InterPro" id="IPR051805">
    <property type="entry name" value="Dehydratase_Activator_Redct"/>
</dbReference>
<keyword evidence="2" id="KW-1185">Reference proteome</keyword>
<accession>A0A226BZY4</accession>
<dbReference type="AlphaFoldDB" id="A0A226BZY4"/>